<evidence type="ECO:0000256" key="10">
    <source>
        <dbReference type="ARBA" id="ARBA00022491"/>
    </source>
</evidence>
<dbReference type="FunFam" id="3.30.200.20:FF:000432">
    <property type="entry name" value="LRR receptor-like serine/threonine-protein kinase EFR"/>
    <property type="match status" value="1"/>
</dbReference>
<feature type="compositionally biased region" description="Basic and acidic residues" evidence="39">
    <location>
        <begin position="444"/>
        <end position="458"/>
    </location>
</feature>
<evidence type="ECO:0000256" key="17">
    <source>
        <dbReference type="ARBA" id="ARBA00022737"/>
    </source>
</evidence>
<keyword evidence="25" id="KW-0805">Transcription regulation</keyword>
<dbReference type="OrthoDB" id="676979at2759"/>
<dbReference type="GO" id="GO:0004674">
    <property type="term" value="F:protein serine/threonine kinase activity"/>
    <property type="evidence" value="ECO:0007669"/>
    <property type="project" value="UniProtKB-KW"/>
</dbReference>
<dbReference type="PRINTS" id="PR00019">
    <property type="entry name" value="LEURICHRPT"/>
</dbReference>
<evidence type="ECO:0000256" key="16">
    <source>
        <dbReference type="ARBA" id="ARBA00022729"/>
    </source>
</evidence>
<dbReference type="InterPro" id="IPR003591">
    <property type="entry name" value="Leu-rich_rpt_typical-subtyp"/>
</dbReference>
<evidence type="ECO:0000256" key="23">
    <source>
        <dbReference type="ARBA" id="ARBA00022853"/>
    </source>
</evidence>
<dbReference type="SUPFAM" id="SSF52768">
    <property type="entry name" value="Arginase/deacetylase"/>
    <property type="match status" value="1"/>
</dbReference>
<dbReference type="InterPro" id="IPR032675">
    <property type="entry name" value="LRR_dom_sf"/>
</dbReference>
<organism evidence="42 43">
    <name type="scientific">Musa troglodytarum</name>
    <name type="common">fe'i banana</name>
    <dbReference type="NCBI Taxonomy" id="320322"/>
    <lineage>
        <taxon>Eukaryota</taxon>
        <taxon>Viridiplantae</taxon>
        <taxon>Streptophyta</taxon>
        <taxon>Embryophyta</taxon>
        <taxon>Tracheophyta</taxon>
        <taxon>Spermatophyta</taxon>
        <taxon>Magnoliopsida</taxon>
        <taxon>Liliopsida</taxon>
        <taxon>Zingiberales</taxon>
        <taxon>Musaceae</taxon>
        <taxon>Musa</taxon>
    </lineage>
</organism>
<keyword evidence="23" id="KW-0156">Chromatin regulator</keyword>
<comment type="similarity">
    <text evidence="6">Belongs to the protein kinase superfamily. Ser/Thr protein kinase family.</text>
</comment>
<dbReference type="PROSITE" id="PS00108">
    <property type="entry name" value="PROTEIN_KINASE_ST"/>
    <property type="match status" value="1"/>
</dbReference>
<proteinExistence type="inferred from homology"/>
<dbReference type="Pfam" id="PF00850">
    <property type="entry name" value="Hist_deacetyl"/>
    <property type="match status" value="1"/>
</dbReference>
<dbReference type="EMBL" id="CP097504">
    <property type="protein sequence ID" value="URD89271.1"/>
    <property type="molecule type" value="Genomic_DNA"/>
</dbReference>
<dbReference type="CDD" id="cd14066">
    <property type="entry name" value="STKc_IRAK"/>
    <property type="match status" value="1"/>
</dbReference>
<evidence type="ECO:0000256" key="1">
    <source>
        <dbReference type="ARBA" id="ARBA00001947"/>
    </source>
</evidence>
<dbReference type="GO" id="GO:0005524">
    <property type="term" value="F:ATP binding"/>
    <property type="evidence" value="ECO:0007669"/>
    <property type="project" value="UniProtKB-UniRule"/>
</dbReference>
<dbReference type="PROSITE" id="PS50011">
    <property type="entry name" value="PROTEIN_KINASE_DOM"/>
    <property type="match status" value="1"/>
</dbReference>
<evidence type="ECO:0000256" key="37">
    <source>
        <dbReference type="ARBA" id="ARBA00072040"/>
    </source>
</evidence>
<feature type="binding site" evidence="38">
    <location>
        <position position="1261"/>
    </location>
    <ligand>
        <name>ATP</name>
        <dbReference type="ChEBI" id="CHEBI:30616"/>
    </ligand>
</feature>
<keyword evidence="19 42" id="KW-0418">Kinase</keyword>
<evidence type="ECO:0000256" key="3">
    <source>
        <dbReference type="ARBA" id="ARBA00004162"/>
    </source>
</evidence>
<evidence type="ECO:0000259" key="41">
    <source>
        <dbReference type="PROSITE" id="PS50011"/>
    </source>
</evidence>
<dbReference type="Gene3D" id="1.10.510.10">
    <property type="entry name" value="Transferase(Phosphotransferase) domain 1"/>
    <property type="match status" value="1"/>
</dbReference>
<keyword evidence="29" id="KW-0325">Glycoprotein</keyword>
<evidence type="ECO:0000256" key="22">
    <source>
        <dbReference type="ARBA" id="ARBA00022840"/>
    </source>
</evidence>
<evidence type="ECO:0000313" key="42">
    <source>
        <dbReference type="EMBL" id="URD89271.1"/>
    </source>
</evidence>
<evidence type="ECO:0000256" key="20">
    <source>
        <dbReference type="ARBA" id="ARBA00022801"/>
    </source>
</evidence>
<feature type="compositionally biased region" description="Basic and acidic residues" evidence="39">
    <location>
        <begin position="410"/>
        <end position="432"/>
    </location>
</feature>
<keyword evidence="16" id="KW-0732">Signal</keyword>
<dbReference type="Gene3D" id="3.30.200.20">
    <property type="entry name" value="Phosphorylase Kinase, domain 1"/>
    <property type="match status" value="1"/>
</dbReference>
<feature type="domain" description="Protein kinase" evidence="41">
    <location>
        <begin position="1231"/>
        <end position="1537"/>
    </location>
</feature>
<evidence type="ECO:0000256" key="19">
    <source>
        <dbReference type="ARBA" id="ARBA00022777"/>
    </source>
</evidence>
<dbReference type="PANTHER" id="PTHR48005">
    <property type="entry name" value="LEUCINE RICH REPEAT KINASE 2"/>
    <property type="match status" value="1"/>
</dbReference>
<keyword evidence="43" id="KW-1185">Reference proteome</keyword>
<feature type="region of interest" description="Disordered" evidence="39">
    <location>
        <begin position="383"/>
        <end position="463"/>
    </location>
</feature>
<comment type="catalytic activity">
    <reaction evidence="32">
        <text>N(6)-acetyl-L-lysyl-[histone] + H2O = L-lysyl-[histone] + acetate</text>
        <dbReference type="Rhea" id="RHEA:58196"/>
        <dbReference type="Rhea" id="RHEA-COMP:9845"/>
        <dbReference type="Rhea" id="RHEA-COMP:11338"/>
        <dbReference type="ChEBI" id="CHEBI:15377"/>
        <dbReference type="ChEBI" id="CHEBI:29969"/>
        <dbReference type="ChEBI" id="CHEBI:30089"/>
        <dbReference type="ChEBI" id="CHEBI:61930"/>
        <dbReference type="EC" id="3.5.1.98"/>
    </reaction>
</comment>
<sequence length="1541" mass="168825">METGGGNSLPGVGPDATNRKVCYFYDSEIGNYYYGQGHPMKPHRIRMTHALLAHYGLLSHMQVYKPNPARDRDLCRFHADDYVAFLRSITPETQQDQIRALKRFNVGEDCPVFDGLYFFCQAYAGGSVGGAVKLNHGHDIAINWAGGLHHAKKCEASGFCYVNDIVLSILELLKHHERVLYVDIDIHHGDGVEEAFYTTDRVMTVSFHKFGDYFPGTGDIRDIGYGKGKYYSLNVPLDDGIDDESYQSLFKPIMGKVMEVFRPGAVVLQCGADSLSGDRLGCFNLSIRGHAECVRYMRSFNVPLLLVGGGGYTIRNVARCWCYETGVALGIEVDDKMPQHEYYEYFGPDYTLHVAPSNMENKNSRQQLDEIRARLLDNLSKIRHAPSVQFQERPPDTEFPEPDEDQEDPDERHGPDSDMEVDDSKHPEESSRKPFLNNIQNVRIKKENMDRELKDQEAQKAVGDNAKAVEPMAEEVSGLKAPDITPMAIDDPGSVKMGYDTGTNSAGLIHLSGLINFGAEKDSCLSASLTDARSADHLALLSFKSLIYDDPSEALASWNSSLHFCRWQGVRCHNRSGEPRVTALELVSLHLAGALSPSLANLTFLRRLNLSTNGLQGPIPQELGLLSHLRHLQLDDNSLDGMIPLPLFQNCSKLQTFNLRHNNLIGAVPRNLSDCLELRIIRLDNNGLEGEIPSDLGSLSKLSWLDLWRNSLSGSIPPQIGHLASLTLLSLAGNNLNGPIPAAIGNLSSLSQLVVSNSQLAGAIPATIGNLSSLTWLDLSNNSLAGAIPPEIGNLVHLGYLGLHFNHLNGTIPSEIGNLVNLVALFLGGNQLSGTIPTSLGHLKSLHTMILASNKLEARNAAEWNFLDALTNCTRFAVLDIASNNLGGMLPESIANLSRTLIWLNFYDNQIYGSIPAEIGNLVNLERIGMWSNLLSGTIPTSLGSLVRLETLELGTNKLEGEIPVTLGNLTRLSSLSLASNDLYGSIPSTLGNCPLETLDLASNKLNGTVPKDIMSIPTFNKYLNVSHNSLSGFLPLEIGKLINIQTIDVSNNRLSGGVPSTISECEVLENLYMQGNLFQGSIPSSLNQLKGLQVLDLSSNNLSGQIPNFHNMTYLNLSYNNLDGEVPEVGVFSNASAFSVAGNNNLCGGVRELGLRPCLDQASKKKHLSGKLIVVISLAAGILCVIFLLSLFAARWWFHKSRTHSPVASCIKEQHRKVSFAELLRATDGFSPANLIGMGSFGSVYKGTMDWEDHKVVAVKVLNLLQRGASRSFTAECEALRNIRHRNLVKVLTSCSGVDFQGNDFKALVFELLPNGSLDKWLHPGVDERGTSLSLIQRLNISIDVASALGYLHHHGRTPIVHCDLKPSNILLDHDMVAHVGDFGLARFLSRTVSKSFQRSTNSATLKGSIGYAAPEYGMANKVSVQGDAYSFGILLLEMFTGKRPTDDSLKGLNLHQYVEMAVPQKVVEIIDPCLLSEGGETEAEADRNNPSTSELSTRALECITSVLRVGILCSKESPKERMHMEHVIRELHDIRDAIL</sequence>
<evidence type="ECO:0000256" key="33">
    <source>
        <dbReference type="ARBA" id="ARBA00048679"/>
    </source>
</evidence>
<evidence type="ECO:0000256" key="36">
    <source>
        <dbReference type="ARBA" id="ARBA00061569"/>
    </source>
</evidence>
<dbReference type="PROSITE" id="PS00107">
    <property type="entry name" value="PROTEIN_KINASE_ATP"/>
    <property type="match status" value="1"/>
</dbReference>
<dbReference type="Gene3D" id="3.40.800.20">
    <property type="entry name" value="Histone deacetylase domain"/>
    <property type="match status" value="1"/>
</dbReference>
<keyword evidence="18 38" id="KW-0547">Nucleotide-binding</keyword>
<evidence type="ECO:0000256" key="4">
    <source>
        <dbReference type="ARBA" id="ARBA00004389"/>
    </source>
</evidence>
<evidence type="ECO:0000256" key="24">
    <source>
        <dbReference type="ARBA" id="ARBA00022989"/>
    </source>
</evidence>
<protein>
    <recommendedName>
        <fullName evidence="37">Receptor kinase-like protein Xa21</fullName>
        <ecNumber evidence="8">2.7.11.1</ecNumber>
        <ecNumber evidence="7">3.5.1.98</ecNumber>
    </recommendedName>
</protein>
<dbReference type="SUPFAM" id="SSF52047">
    <property type="entry name" value="RNI-like"/>
    <property type="match status" value="1"/>
</dbReference>
<keyword evidence="22 38" id="KW-0067">ATP-binding</keyword>
<keyword evidence="10" id="KW-0678">Repressor</keyword>
<dbReference type="GO" id="GO:0005886">
    <property type="term" value="C:plasma membrane"/>
    <property type="evidence" value="ECO:0007669"/>
    <property type="project" value="UniProtKB-SubCell"/>
</dbReference>
<dbReference type="PROSITE" id="PS51450">
    <property type="entry name" value="LRR"/>
    <property type="match status" value="1"/>
</dbReference>
<keyword evidence="9" id="KW-1003">Cell membrane</keyword>
<keyword evidence="17" id="KW-0677">Repeat</keyword>
<evidence type="ECO:0000256" key="5">
    <source>
        <dbReference type="ARBA" id="ARBA00004479"/>
    </source>
</evidence>
<dbReference type="InterPro" id="IPR037138">
    <property type="entry name" value="His_deacetylse_dom_sf"/>
</dbReference>
<evidence type="ECO:0000313" key="43">
    <source>
        <dbReference type="Proteomes" id="UP001055439"/>
    </source>
</evidence>
<evidence type="ECO:0000256" key="30">
    <source>
        <dbReference type="ARBA" id="ARBA00023242"/>
    </source>
</evidence>
<gene>
    <name evidence="42" type="ORF">MUK42_15768</name>
</gene>
<dbReference type="InterPro" id="IPR000719">
    <property type="entry name" value="Prot_kinase_dom"/>
</dbReference>
<evidence type="ECO:0000256" key="18">
    <source>
        <dbReference type="ARBA" id="ARBA00022741"/>
    </source>
</evidence>
<keyword evidence="24 40" id="KW-1133">Transmembrane helix</keyword>
<comment type="cofactor">
    <cofactor evidence="1">
        <name>Zn(2+)</name>
        <dbReference type="ChEBI" id="CHEBI:29105"/>
    </cofactor>
</comment>
<evidence type="ECO:0000256" key="21">
    <source>
        <dbReference type="ARBA" id="ARBA00022833"/>
    </source>
</evidence>
<comment type="catalytic activity">
    <reaction evidence="33">
        <text>L-seryl-[protein] + ATP = O-phospho-L-seryl-[protein] + ADP + H(+)</text>
        <dbReference type="Rhea" id="RHEA:17989"/>
        <dbReference type="Rhea" id="RHEA-COMP:9863"/>
        <dbReference type="Rhea" id="RHEA-COMP:11604"/>
        <dbReference type="ChEBI" id="CHEBI:15378"/>
        <dbReference type="ChEBI" id="CHEBI:29999"/>
        <dbReference type="ChEBI" id="CHEBI:30616"/>
        <dbReference type="ChEBI" id="CHEBI:83421"/>
        <dbReference type="ChEBI" id="CHEBI:456216"/>
        <dbReference type="EC" id="2.7.11.1"/>
    </reaction>
</comment>
<dbReference type="GO" id="GO:0005789">
    <property type="term" value="C:endoplasmic reticulum membrane"/>
    <property type="evidence" value="ECO:0007669"/>
    <property type="project" value="UniProtKB-SubCell"/>
</dbReference>
<dbReference type="Pfam" id="PF00560">
    <property type="entry name" value="LRR_1"/>
    <property type="match status" value="4"/>
</dbReference>
<dbReference type="FunFam" id="3.40.800.20:FF:000001">
    <property type="entry name" value="Histone deacetylase"/>
    <property type="match status" value="1"/>
</dbReference>
<comment type="function">
    <text evidence="34">Receptor kinase that detects X.oryzae pv. oryzae protein Ax21 to promote innate immunity. Following X.oryzae pv. oryzae protein Ax21 detection, undergoes cleavage, releasing the processed protein kinase Xa21 chain.</text>
</comment>
<dbReference type="Pfam" id="PF00069">
    <property type="entry name" value="Pkinase"/>
    <property type="match status" value="1"/>
</dbReference>
<evidence type="ECO:0000256" key="34">
    <source>
        <dbReference type="ARBA" id="ARBA00054320"/>
    </source>
</evidence>
<evidence type="ECO:0000256" key="2">
    <source>
        <dbReference type="ARBA" id="ARBA00004123"/>
    </source>
</evidence>
<evidence type="ECO:0000256" key="28">
    <source>
        <dbReference type="ARBA" id="ARBA00023170"/>
    </source>
</evidence>
<evidence type="ECO:0000256" key="13">
    <source>
        <dbReference type="ARBA" id="ARBA00022614"/>
    </source>
</evidence>
<evidence type="ECO:0000256" key="39">
    <source>
        <dbReference type="SAM" id="MobiDB-lite"/>
    </source>
</evidence>
<comment type="similarity">
    <text evidence="36">Belongs to the histone deacetylase family. HD Type 1 subfamily.</text>
</comment>
<evidence type="ECO:0000256" key="35">
    <source>
        <dbReference type="ARBA" id="ARBA00056628"/>
    </source>
</evidence>
<dbReference type="InterPro" id="IPR023696">
    <property type="entry name" value="Ureohydrolase_dom_sf"/>
</dbReference>
<accession>A0A9E7F7D1</accession>
<evidence type="ECO:0000256" key="31">
    <source>
        <dbReference type="ARBA" id="ARBA00047899"/>
    </source>
</evidence>
<keyword evidence="14" id="KW-0808">Transferase</keyword>
<keyword evidence="30" id="KW-0539">Nucleus</keyword>
<evidence type="ECO:0000256" key="9">
    <source>
        <dbReference type="ARBA" id="ARBA00022475"/>
    </source>
</evidence>
<dbReference type="FunFam" id="3.80.10.10:FF:000288">
    <property type="entry name" value="LRR receptor-like serine/threonine-protein kinase EFR"/>
    <property type="match status" value="1"/>
</dbReference>
<comment type="function">
    <text evidence="35">The processed protein kinase Xa21 chain released by protein cleavage after X.oryzae pv. oryzae protein Ax21 detection translocates into the nucleus where it can bind and regulate WRKY62, a transcription factor. Confers resistance to the bacterial pathogen X.oryzae pv. oryzae (Xoo).</text>
</comment>
<evidence type="ECO:0000256" key="40">
    <source>
        <dbReference type="SAM" id="Phobius"/>
    </source>
</evidence>
<dbReference type="InterPro" id="IPR051420">
    <property type="entry name" value="Ser_Thr_Kinases_DiverseReg"/>
</dbReference>
<evidence type="ECO:0000256" key="26">
    <source>
        <dbReference type="ARBA" id="ARBA00023136"/>
    </source>
</evidence>
<keyword evidence="20" id="KW-0378">Hydrolase</keyword>
<comment type="catalytic activity">
    <reaction evidence="31">
        <text>L-threonyl-[protein] + ATP = O-phospho-L-threonyl-[protein] + ADP + H(+)</text>
        <dbReference type="Rhea" id="RHEA:46608"/>
        <dbReference type="Rhea" id="RHEA-COMP:11060"/>
        <dbReference type="Rhea" id="RHEA-COMP:11605"/>
        <dbReference type="ChEBI" id="CHEBI:15378"/>
        <dbReference type="ChEBI" id="CHEBI:30013"/>
        <dbReference type="ChEBI" id="CHEBI:30616"/>
        <dbReference type="ChEBI" id="CHEBI:61977"/>
        <dbReference type="ChEBI" id="CHEBI:456216"/>
        <dbReference type="EC" id="2.7.11.1"/>
    </reaction>
</comment>
<dbReference type="PANTHER" id="PTHR48005:SF88">
    <property type="entry name" value="PROTEIN KINASE DOMAIN-CONTAINING PROTEIN"/>
    <property type="match status" value="1"/>
</dbReference>
<dbReference type="InterPro" id="IPR055414">
    <property type="entry name" value="LRR_R13L4/SHOC2-like"/>
</dbReference>
<dbReference type="SUPFAM" id="SSF56112">
    <property type="entry name" value="Protein kinase-like (PK-like)"/>
    <property type="match status" value="1"/>
</dbReference>
<dbReference type="EC" id="2.7.11.1" evidence="8"/>
<comment type="subcellular location">
    <subcellularLocation>
        <location evidence="3">Cell membrane</location>
        <topology evidence="3">Single-pass membrane protein</topology>
    </subcellularLocation>
    <subcellularLocation>
        <location evidence="4">Endoplasmic reticulum membrane</location>
        <topology evidence="4">Single-pass membrane protein</topology>
    </subcellularLocation>
    <subcellularLocation>
        <location evidence="5">Membrane</location>
        <topology evidence="5">Single-pass type I membrane protein</topology>
    </subcellularLocation>
    <subcellularLocation>
        <location evidence="2">Nucleus</location>
    </subcellularLocation>
</comment>
<dbReference type="PRINTS" id="PR01271">
    <property type="entry name" value="HISDACETLASE"/>
</dbReference>
<feature type="compositionally biased region" description="Acidic residues" evidence="39">
    <location>
        <begin position="398"/>
        <end position="409"/>
    </location>
</feature>
<dbReference type="SMART" id="SM00369">
    <property type="entry name" value="LRR_TYP"/>
    <property type="match status" value="7"/>
</dbReference>
<keyword evidence="12" id="KW-0597">Phosphoprotein</keyword>
<dbReference type="InterPro" id="IPR011009">
    <property type="entry name" value="Kinase-like_dom_sf"/>
</dbReference>
<evidence type="ECO:0000256" key="15">
    <source>
        <dbReference type="ARBA" id="ARBA00022692"/>
    </source>
</evidence>
<dbReference type="EC" id="3.5.1.98" evidence="7"/>
<keyword evidence="13" id="KW-0433">Leucine-rich repeat</keyword>
<dbReference type="PRINTS" id="PR01270">
    <property type="entry name" value="HDASUPER"/>
</dbReference>
<dbReference type="InterPro" id="IPR023801">
    <property type="entry name" value="His_deacetylse_dom"/>
</dbReference>
<evidence type="ECO:0000256" key="7">
    <source>
        <dbReference type="ARBA" id="ARBA00012111"/>
    </source>
</evidence>
<evidence type="ECO:0000256" key="38">
    <source>
        <dbReference type="PROSITE-ProRule" id="PRU10141"/>
    </source>
</evidence>
<dbReference type="Pfam" id="PF23598">
    <property type="entry name" value="LRR_14"/>
    <property type="match status" value="1"/>
</dbReference>
<evidence type="ECO:0000256" key="32">
    <source>
        <dbReference type="ARBA" id="ARBA00048287"/>
    </source>
</evidence>
<keyword evidence="28 42" id="KW-0675">Receptor</keyword>
<dbReference type="InterPro" id="IPR008271">
    <property type="entry name" value="Ser/Thr_kinase_AS"/>
</dbReference>
<keyword evidence="27" id="KW-0804">Transcription</keyword>
<dbReference type="FunFam" id="3.80.10.10:FF:000565">
    <property type="entry name" value="Leucine-rich repeat receptor-like kinase protein FLORAL ORGAN NUMBER1"/>
    <property type="match status" value="1"/>
</dbReference>
<evidence type="ECO:0000256" key="11">
    <source>
        <dbReference type="ARBA" id="ARBA00022527"/>
    </source>
</evidence>
<keyword evidence="15 40" id="KW-0812">Transmembrane</keyword>
<dbReference type="InterPro" id="IPR017441">
    <property type="entry name" value="Protein_kinase_ATP_BS"/>
</dbReference>
<dbReference type="InterPro" id="IPR013210">
    <property type="entry name" value="LRR_N_plant-typ"/>
</dbReference>
<evidence type="ECO:0000256" key="27">
    <source>
        <dbReference type="ARBA" id="ARBA00023163"/>
    </source>
</evidence>
<dbReference type="InterPro" id="IPR000286">
    <property type="entry name" value="HDACs"/>
</dbReference>
<evidence type="ECO:0000256" key="14">
    <source>
        <dbReference type="ARBA" id="ARBA00022679"/>
    </source>
</evidence>
<reference evidence="42" key="1">
    <citation type="submission" date="2022-05" db="EMBL/GenBank/DDBJ databases">
        <title>The Musa troglodytarum L. genome provides insights into the mechanism of non-climacteric behaviour and enrichment of carotenoids.</title>
        <authorList>
            <person name="Wang J."/>
        </authorList>
    </citation>
    <scope>NUCLEOTIDE SEQUENCE</scope>
    <source>
        <tissue evidence="42">Leaf</tissue>
    </source>
</reference>
<keyword evidence="26 40" id="KW-0472">Membrane</keyword>
<dbReference type="FunFam" id="3.80.10.10:FF:000095">
    <property type="entry name" value="LRR receptor-like serine/threonine-protein kinase GSO1"/>
    <property type="match status" value="1"/>
</dbReference>
<dbReference type="Proteomes" id="UP001055439">
    <property type="component" value="Chromosome 2"/>
</dbReference>
<feature type="transmembrane region" description="Helical" evidence="40">
    <location>
        <begin position="1173"/>
        <end position="1195"/>
    </location>
</feature>
<evidence type="ECO:0000256" key="25">
    <source>
        <dbReference type="ARBA" id="ARBA00023015"/>
    </source>
</evidence>
<keyword evidence="21" id="KW-0862">Zinc</keyword>
<dbReference type="InterPro" id="IPR001611">
    <property type="entry name" value="Leu-rich_rpt"/>
</dbReference>
<evidence type="ECO:0000256" key="6">
    <source>
        <dbReference type="ARBA" id="ARBA00008684"/>
    </source>
</evidence>
<dbReference type="GO" id="GO:0000118">
    <property type="term" value="C:histone deacetylase complex"/>
    <property type="evidence" value="ECO:0007669"/>
    <property type="project" value="UniProtKB-ARBA"/>
</dbReference>
<dbReference type="FunFam" id="1.10.510.10:FF:000358">
    <property type="entry name" value="Putative leucine-rich repeat receptor-like serine/threonine-protein kinase"/>
    <property type="match status" value="1"/>
</dbReference>
<evidence type="ECO:0000256" key="29">
    <source>
        <dbReference type="ARBA" id="ARBA00023180"/>
    </source>
</evidence>
<dbReference type="Pfam" id="PF08263">
    <property type="entry name" value="LRRNT_2"/>
    <property type="match status" value="1"/>
</dbReference>
<evidence type="ECO:0000256" key="8">
    <source>
        <dbReference type="ARBA" id="ARBA00012513"/>
    </source>
</evidence>
<evidence type="ECO:0000256" key="12">
    <source>
        <dbReference type="ARBA" id="ARBA00022553"/>
    </source>
</evidence>
<dbReference type="SMART" id="SM00220">
    <property type="entry name" value="S_TKc"/>
    <property type="match status" value="1"/>
</dbReference>
<dbReference type="SUPFAM" id="SSF52058">
    <property type="entry name" value="L domain-like"/>
    <property type="match status" value="1"/>
</dbReference>
<dbReference type="Gene3D" id="3.80.10.10">
    <property type="entry name" value="Ribonuclease Inhibitor"/>
    <property type="match status" value="4"/>
</dbReference>
<keyword evidence="11" id="KW-0723">Serine/threonine-protein kinase</keyword>
<dbReference type="InterPro" id="IPR003084">
    <property type="entry name" value="HDAC_I/II"/>
</dbReference>
<dbReference type="GO" id="GO:0141221">
    <property type="term" value="F:histone deacetylase activity, hydrolytic mechanism"/>
    <property type="evidence" value="ECO:0007669"/>
    <property type="project" value="UniProtKB-EC"/>
</dbReference>
<name>A0A9E7F7D1_9LILI</name>